<evidence type="ECO:0000313" key="2">
    <source>
        <dbReference type="EMBL" id="KKM18886.1"/>
    </source>
</evidence>
<gene>
    <name evidence="2" type="ORF">LCGC14_1661170</name>
</gene>
<sequence length="145" mass="15948">ADQLFREQQITSAREERLAQLSAQPIAWLQHAALSGQTPVVQKWMIPLMRPGQNLQVGQPIPGAQVSGGFQEGSAVPGQTDFSGLPELRRPSAQLRARMGPTARQQLLGFRQARTGIPPEETLFRQRQAGPPQGRGGFQQQRFSV</sequence>
<proteinExistence type="predicted"/>
<organism evidence="2">
    <name type="scientific">marine sediment metagenome</name>
    <dbReference type="NCBI Taxonomy" id="412755"/>
    <lineage>
        <taxon>unclassified sequences</taxon>
        <taxon>metagenomes</taxon>
        <taxon>ecological metagenomes</taxon>
    </lineage>
</organism>
<feature type="compositionally biased region" description="Low complexity" evidence="1">
    <location>
        <begin position="125"/>
        <end position="145"/>
    </location>
</feature>
<accession>A0A0F9HU15</accession>
<evidence type="ECO:0000256" key="1">
    <source>
        <dbReference type="SAM" id="MobiDB-lite"/>
    </source>
</evidence>
<dbReference type="AlphaFoldDB" id="A0A0F9HU15"/>
<comment type="caution">
    <text evidence="2">The sequence shown here is derived from an EMBL/GenBank/DDBJ whole genome shotgun (WGS) entry which is preliminary data.</text>
</comment>
<name>A0A0F9HU15_9ZZZZ</name>
<feature type="region of interest" description="Disordered" evidence="1">
    <location>
        <begin position="59"/>
        <end position="89"/>
    </location>
</feature>
<protein>
    <submittedName>
        <fullName evidence="2">Uncharacterized protein</fullName>
    </submittedName>
</protein>
<feature type="region of interest" description="Disordered" evidence="1">
    <location>
        <begin position="123"/>
        <end position="145"/>
    </location>
</feature>
<reference evidence="2" key="1">
    <citation type="journal article" date="2015" name="Nature">
        <title>Complex archaea that bridge the gap between prokaryotes and eukaryotes.</title>
        <authorList>
            <person name="Spang A."/>
            <person name="Saw J.H."/>
            <person name="Jorgensen S.L."/>
            <person name="Zaremba-Niedzwiedzka K."/>
            <person name="Martijn J."/>
            <person name="Lind A.E."/>
            <person name="van Eijk R."/>
            <person name="Schleper C."/>
            <person name="Guy L."/>
            <person name="Ettema T.J."/>
        </authorList>
    </citation>
    <scope>NUCLEOTIDE SEQUENCE</scope>
</reference>
<dbReference type="EMBL" id="LAZR01014119">
    <property type="protein sequence ID" value="KKM18886.1"/>
    <property type="molecule type" value="Genomic_DNA"/>
</dbReference>
<feature type="non-terminal residue" evidence="2">
    <location>
        <position position="1"/>
    </location>
</feature>